<keyword evidence="1" id="KW-0479">Metal-binding</keyword>
<keyword evidence="5" id="KW-1185">Reference proteome</keyword>
<keyword evidence="4" id="KW-0548">Nucleotidyltransferase</keyword>
<dbReference type="GO" id="GO:0003676">
    <property type="term" value="F:nucleic acid binding"/>
    <property type="evidence" value="ECO:0007669"/>
    <property type="project" value="InterPro"/>
</dbReference>
<feature type="compositionally biased region" description="Basic and acidic residues" evidence="2">
    <location>
        <begin position="238"/>
        <end position="254"/>
    </location>
</feature>
<comment type="caution">
    <text evidence="4">The sequence shown here is derived from an EMBL/GenBank/DDBJ whole genome shotgun (WGS) entry which is preliminary data.</text>
</comment>
<evidence type="ECO:0000313" key="4">
    <source>
        <dbReference type="EMBL" id="GFR92514.1"/>
    </source>
</evidence>
<dbReference type="GO" id="GO:0008270">
    <property type="term" value="F:zinc ion binding"/>
    <property type="evidence" value="ECO:0007669"/>
    <property type="project" value="UniProtKB-KW"/>
</dbReference>
<keyword evidence="1" id="KW-0862">Zinc</keyword>
<dbReference type="InterPro" id="IPR001878">
    <property type="entry name" value="Znf_CCHC"/>
</dbReference>
<keyword evidence="4" id="KW-0695">RNA-directed DNA polymerase</keyword>
<name>A0AAV4H4I6_9GAST</name>
<dbReference type="AlphaFoldDB" id="A0AAV4H4I6"/>
<proteinExistence type="predicted"/>
<keyword evidence="4" id="KW-0808">Transferase</keyword>
<keyword evidence="1" id="KW-0863">Zinc-finger</keyword>
<dbReference type="EMBL" id="BMAT01001788">
    <property type="protein sequence ID" value="GFR92514.1"/>
    <property type="molecule type" value="Genomic_DNA"/>
</dbReference>
<protein>
    <submittedName>
        <fullName evidence="4">RNA-directed DNA polymerase from mobile element jockey</fullName>
    </submittedName>
</protein>
<organism evidence="4 5">
    <name type="scientific">Elysia marginata</name>
    <dbReference type="NCBI Taxonomy" id="1093978"/>
    <lineage>
        <taxon>Eukaryota</taxon>
        <taxon>Metazoa</taxon>
        <taxon>Spiralia</taxon>
        <taxon>Lophotrochozoa</taxon>
        <taxon>Mollusca</taxon>
        <taxon>Gastropoda</taxon>
        <taxon>Heterobranchia</taxon>
        <taxon>Euthyneura</taxon>
        <taxon>Panpulmonata</taxon>
        <taxon>Sacoglossa</taxon>
        <taxon>Placobranchoidea</taxon>
        <taxon>Plakobranchidae</taxon>
        <taxon>Elysia</taxon>
    </lineage>
</organism>
<feature type="region of interest" description="Disordered" evidence="2">
    <location>
        <begin position="216"/>
        <end position="265"/>
    </location>
</feature>
<dbReference type="GO" id="GO:0003964">
    <property type="term" value="F:RNA-directed DNA polymerase activity"/>
    <property type="evidence" value="ECO:0007669"/>
    <property type="project" value="UniProtKB-KW"/>
</dbReference>
<accession>A0AAV4H4I6</accession>
<evidence type="ECO:0000256" key="2">
    <source>
        <dbReference type="SAM" id="MobiDB-lite"/>
    </source>
</evidence>
<dbReference type="SMART" id="SM00343">
    <property type="entry name" value="ZnF_C2HC"/>
    <property type="match status" value="2"/>
</dbReference>
<gene>
    <name evidence="4" type="ORF">ElyMa_000869400</name>
</gene>
<dbReference type="PROSITE" id="PS50158">
    <property type="entry name" value="ZF_CCHC"/>
    <property type="match status" value="1"/>
</dbReference>
<sequence length="387" mass="42361">MLEVERKSDEEKLIGMKELGGFKVKVTRDSYLNTLRGVVNHRDLRGSREEEFVEWIPGVISARRIEIKRGEEKIKTNSYVLTFDSPTPPSEVKAGYLPVKVRPFVPTPMRCFRCHRFGHGRDRCRVKEELCVRCGEPGHRGDECKRNPRCVNCKGEHPANSRSCPKFMEEQAILRYRAQNGGTFGQARAAVIVEVAKEVRPKLYAQAVRGGPIRKVTAPVPTPNNSEIAPMALNSATRRTDHSNSKHRSEETRKPQTCGRYGTDPEVDLESIDSIWSLPKNSSRAGRRTGGVVLPLASSPLLHSSPSFPSSPPLPSTPPFPAVPPFPTVPPFPASPSALSADPRGCPLSPLVLIQPKRPPSPGPVKAAGGKRYKGLAGPPSGGLPSK</sequence>
<evidence type="ECO:0000313" key="5">
    <source>
        <dbReference type="Proteomes" id="UP000762676"/>
    </source>
</evidence>
<evidence type="ECO:0000256" key="1">
    <source>
        <dbReference type="PROSITE-ProRule" id="PRU00047"/>
    </source>
</evidence>
<feature type="domain" description="CCHC-type" evidence="3">
    <location>
        <begin position="131"/>
        <end position="146"/>
    </location>
</feature>
<dbReference type="SUPFAM" id="SSF57756">
    <property type="entry name" value="Retrovirus zinc finger-like domains"/>
    <property type="match status" value="1"/>
</dbReference>
<feature type="region of interest" description="Disordered" evidence="2">
    <location>
        <begin position="304"/>
        <end position="387"/>
    </location>
</feature>
<dbReference type="Gene3D" id="4.10.60.10">
    <property type="entry name" value="Zinc finger, CCHC-type"/>
    <property type="match status" value="1"/>
</dbReference>
<feature type="compositionally biased region" description="Low complexity" evidence="2">
    <location>
        <begin position="375"/>
        <end position="387"/>
    </location>
</feature>
<dbReference type="Proteomes" id="UP000762676">
    <property type="component" value="Unassembled WGS sequence"/>
</dbReference>
<reference evidence="4 5" key="1">
    <citation type="journal article" date="2021" name="Elife">
        <title>Chloroplast acquisition without the gene transfer in kleptoplastic sea slugs, Plakobranchus ocellatus.</title>
        <authorList>
            <person name="Maeda T."/>
            <person name="Takahashi S."/>
            <person name="Yoshida T."/>
            <person name="Shimamura S."/>
            <person name="Takaki Y."/>
            <person name="Nagai Y."/>
            <person name="Toyoda A."/>
            <person name="Suzuki Y."/>
            <person name="Arimoto A."/>
            <person name="Ishii H."/>
            <person name="Satoh N."/>
            <person name="Nishiyama T."/>
            <person name="Hasebe M."/>
            <person name="Maruyama T."/>
            <person name="Minagawa J."/>
            <person name="Obokata J."/>
            <person name="Shigenobu S."/>
        </authorList>
    </citation>
    <scope>NUCLEOTIDE SEQUENCE [LARGE SCALE GENOMIC DNA]</scope>
</reference>
<feature type="compositionally biased region" description="Pro residues" evidence="2">
    <location>
        <begin position="309"/>
        <end position="334"/>
    </location>
</feature>
<evidence type="ECO:0000259" key="3">
    <source>
        <dbReference type="PROSITE" id="PS50158"/>
    </source>
</evidence>
<dbReference type="InterPro" id="IPR036875">
    <property type="entry name" value="Znf_CCHC_sf"/>
</dbReference>